<organism evidence="2 3">
    <name type="scientific">Stakelama marina</name>
    <dbReference type="NCBI Taxonomy" id="2826939"/>
    <lineage>
        <taxon>Bacteria</taxon>
        <taxon>Pseudomonadati</taxon>
        <taxon>Pseudomonadota</taxon>
        <taxon>Alphaproteobacteria</taxon>
        <taxon>Sphingomonadales</taxon>
        <taxon>Sphingomonadaceae</taxon>
        <taxon>Stakelama</taxon>
    </lineage>
</organism>
<dbReference type="PANTHER" id="PTHR22617">
    <property type="entry name" value="CHEMOTAXIS SENSOR HISTIDINE KINASE-RELATED"/>
    <property type="match status" value="1"/>
</dbReference>
<dbReference type="Proteomes" id="UP000676996">
    <property type="component" value="Unassembled WGS sequence"/>
</dbReference>
<accession>A0A8T4IFD6</accession>
<evidence type="ECO:0000313" key="2">
    <source>
        <dbReference type="EMBL" id="MBR0550976.1"/>
    </source>
</evidence>
<dbReference type="RefSeq" id="WP_284052268.1">
    <property type="nucleotide sequence ID" value="NZ_JAGRQC010000001.1"/>
</dbReference>
<dbReference type="GO" id="GO:0005829">
    <property type="term" value="C:cytosol"/>
    <property type="evidence" value="ECO:0007669"/>
    <property type="project" value="TreeGrafter"/>
</dbReference>
<reference evidence="2" key="1">
    <citation type="submission" date="2021-04" db="EMBL/GenBank/DDBJ databases">
        <title>Ouciella asimina sp. nov., isolated from the surface seawater in the hydrothermal field of Okinawa Trough.</title>
        <authorList>
            <person name="Shuang W."/>
        </authorList>
    </citation>
    <scope>NUCLEOTIDE SEQUENCE</scope>
    <source>
        <strain evidence="2">LXI357</strain>
    </source>
</reference>
<dbReference type="InterPro" id="IPR002545">
    <property type="entry name" value="CheW-lke_dom"/>
</dbReference>
<name>A0A8T4IFD6_9SPHN</name>
<dbReference type="InterPro" id="IPR039315">
    <property type="entry name" value="CheW"/>
</dbReference>
<dbReference type="EMBL" id="JAGRQC010000001">
    <property type="protein sequence ID" value="MBR0550976.1"/>
    <property type="molecule type" value="Genomic_DNA"/>
</dbReference>
<gene>
    <name evidence="2" type="ORF">J7S20_00480</name>
</gene>
<dbReference type="SUPFAM" id="SSF50341">
    <property type="entry name" value="CheW-like"/>
    <property type="match status" value="1"/>
</dbReference>
<dbReference type="Gene3D" id="2.30.30.40">
    <property type="entry name" value="SH3 Domains"/>
    <property type="match status" value="1"/>
</dbReference>
<evidence type="ECO:0000313" key="3">
    <source>
        <dbReference type="Proteomes" id="UP000676996"/>
    </source>
</evidence>
<evidence type="ECO:0000259" key="1">
    <source>
        <dbReference type="PROSITE" id="PS50851"/>
    </source>
</evidence>
<dbReference type="GO" id="GO:0007165">
    <property type="term" value="P:signal transduction"/>
    <property type="evidence" value="ECO:0007669"/>
    <property type="project" value="InterPro"/>
</dbReference>
<keyword evidence="3" id="KW-1185">Reference proteome</keyword>
<comment type="caution">
    <text evidence="2">The sequence shown here is derived from an EMBL/GenBank/DDBJ whole genome shotgun (WGS) entry which is preliminary data.</text>
</comment>
<dbReference type="Gene3D" id="2.40.50.180">
    <property type="entry name" value="CheA-289, Domain 4"/>
    <property type="match status" value="1"/>
</dbReference>
<dbReference type="InterPro" id="IPR036061">
    <property type="entry name" value="CheW-like_dom_sf"/>
</dbReference>
<dbReference type="PANTHER" id="PTHR22617:SF23">
    <property type="entry name" value="CHEMOTAXIS PROTEIN CHEW"/>
    <property type="match status" value="1"/>
</dbReference>
<sequence>MSDRLIFRLVDQMFAIEASCVCEILEVAPVTRVPGAPAYADGLVNVRGRIVPLTDLRVMFGCERRAADHDTRIIVVEITLDGEPLTVAIMADAVTAVSDIDERDFQPTPSVGMRWPREYVRAIVQRDDGFIIIPDLSTIFEAISRSADRSDIPEAA</sequence>
<protein>
    <submittedName>
        <fullName evidence="2">Chemotaxis protein CheW</fullName>
    </submittedName>
</protein>
<dbReference type="GO" id="GO:0006935">
    <property type="term" value="P:chemotaxis"/>
    <property type="evidence" value="ECO:0007669"/>
    <property type="project" value="InterPro"/>
</dbReference>
<dbReference type="Pfam" id="PF01584">
    <property type="entry name" value="CheW"/>
    <property type="match status" value="1"/>
</dbReference>
<proteinExistence type="predicted"/>
<dbReference type="SMART" id="SM00260">
    <property type="entry name" value="CheW"/>
    <property type="match status" value="1"/>
</dbReference>
<dbReference type="PROSITE" id="PS50851">
    <property type="entry name" value="CHEW"/>
    <property type="match status" value="1"/>
</dbReference>
<feature type="domain" description="CheW-like" evidence="1">
    <location>
        <begin position="1"/>
        <end position="145"/>
    </location>
</feature>
<dbReference type="AlphaFoldDB" id="A0A8T4IFD6"/>